<feature type="domain" description="Phosphofructokinase" evidence="10">
    <location>
        <begin position="1"/>
        <end position="302"/>
    </location>
</feature>
<evidence type="ECO:0000256" key="8">
    <source>
        <dbReference type="ARBA" id="ARBA00023152"/>
    </source>
</evidence>
<keyword evidence="3" id="KW-0963">Cytoplasm</keyword>
<dbReference type="Gene3D" id="3.40.50.460">
    <property type="entry name" value="Phosphofructokinase domain"/>
    <property type="match status" value="1"/>
</dbReference>
<dbReference type="InterPro" id="IPR012003">
    <property type="entry name" value="ATP_PFK_prok-type"/>
</dbReference>
<evidence type="ECO:0000256" key="2">
    <source>
        <dbReference type="ARBA" id="ARBA00004679"/>
    </source>
</evidence>
<sequence>MLTSGGDCQALNAAMRGVVKGLSENDKDLEVYGFYDGYKGLIYGNYRLLSSKDFSGILTVGGTILGSSRQPFKQMRIPDENGLDKVEAMKETYYKLNLDCLVILGGNGTQKTANLLREEGLNVIHLPKTIDNDIYGTDVTFGFQSAINVACNAIDCIHTTAASHNRVFIVEVMGHKVGWLTLYAGVASGADIILLPEIPYDIDKVIEAIDKRHQAGKGFTILAVAEGAISKEDAALSKKEWKKKRENSPYPSVSYEIAKLIGDRTGSEARVTVPGHTQRGGSPCPYDRVLCTRLGSAAAQAILEKDYGYMIAMIDGQTKRVPLEDVAGKLKMVDPDCQMIQEAKRIGISFGD</sequence>
<keyword evidence="7" id="KW-0460">Magnesium</keyword>
<evidence type="ECO:0000256" key="4">
    <source>
        <dbReference type="ARBA" id="ARBA00022679"/>
    </source>
</evidence>
<reference evidence="11 12" key="1">
    <citation type="submission" date="2020-08" db="EMBL/GenBank/DDBJ databases">
        <title>Genome public.</title>
        <authorList>
            <person name="Liu C."/>
            <person name="Sun Q."/>
        </authorList>
    </citation>
    <scope>NUCLEOTIDE SEQUENCE [LARGE SCALE GENOMIC DNA]</scope>
    <source>
        <strain evidence="11 12">NSJ-9</strain>
    </source>
</reference>
<dbReference type="Gene3D" id="3.40.50.450">
    <property type="match status" value="1"/>
</dbReference>
<name>A0ABR7GFK3_9FIRM</name>
<keyword evidence="8" id="KW-0324">Glycolysis</keyword>
<dbReference type="NCBIfam" id="NF002872">
    <property type="entry name" value="PRK03202.1"/>
    <property type="match status" value="1"/>
</dbReference>
<evidence type="ECO:0000256" key="3">
    <source>
        <dbReference type="ARBA" id="ARBA00022490"/>
    </source>
</evidence>
<dbReference type="InterPro" id="IPR035966">
    <property type="entry name" value="PKF_sf"/>
</dbReference>
<accession>A0ABR7GFK3</accession>
<dbReference type="EMBL" id="JACOPG010000002">
    <property type="protein sequence ID" value="MBC5686225.1"/>
    <property type="molecule type" value="Genomic_DNA"/>
</dbReference>
<gene>
    <name evidence="11" type="ORF">H8R94_06335</name>
</gene>
<dbReference type="Pfam" id="PF00365">
    <property type="entry name" value="PFK"/>
    <property type="match status" value="1"/>
</dbReference>
<dbReference type="SUPFAM" id="SSF53784">
    <property type="entry name" value="Phosphofructokinase"/>
    <property type="match status" value="1"/>
</dbReference>
<proteinExistence type="inferred from homology"/>
<dbReference type="InterPro" id="IPR022953">
    <property type="entry name" value="ATP_PFK"/>
</dbReference>
<keyword evidence="4" id="KW-0808">Transferase</keyword>
<evidence type="ECO:0000313" key="11">
    <source>
        <dbReference type="EMBL" id="MBC5686225.1"/>
    </source>
</evidence>
<protein>
    <submittedName>
        <fullName evidence="11">6-phosphofructokinase</fullName>
    </submittedName>
</protein>
<keyword evidence="5" id="KW-0479">Metal-binding</keyword>
<evidence type="ECO:0000256" key="1">
    <source>
        <dbReference type="ARBA" id="ARBA00001946"/>
    </source>
</evidence>
<dbReference type="InterPro" id="IPR000023">
    <property type="entry name" value="Phosphofructokinase_dom"/>
</dbReference>
<dbReference type="PRINTS" id="PR00476">
    <property type="entry name" value="PHFRCTKINASE"/>
</dbReference>
<keyword evidence="12" id="KW-1185">Reference proteome</keyword>
<comment type="cofactor">
    <cofactor evidence="1">
        <name>Mg(2+)</name>
        <dbReference type="ChEBI" id="CHEBI:18420"/>
    </cofactor>
</comment>
<dbReference type="PIRSF" id="PIRSF000532">
    <property type="entry name" value="ATP_PFK_prok"/>
    <property type="match status" value="1"/>
</dbReference>
<evidence type="ECO:0000256" key="6">
    <source>
        <dbReference type="ARBA" id="ARBA00022777"/>
    </source>
</evidence>
<organism evidence="11 12">
    <name type="scientific">Roseburia lenta</name>
    <dbReference type="NCBI Taxonomy" id="2763061"/>
    <lineage>
        <taxon>Bacteria</taxon>
        <taxon>Bacillati</taxon>
        <taxon>Bacillota</taxon>
        <taxon>Clostridia</taxon>
        <taxon>Lachnospirales</taxon>
        <taxon>Lachnospiraceae</taxon>
        <taxon>Roseburia</taxon>
    </lineage>
</organism>
<evidence type="ECO:0000313" key="12">
    <source>
        <dbReference type="Proteomes" id="UP000643810"/>
    </source>
</evidence>
<comment type="caution">
    <text evidence="11">The sequence shown here is derived from an EMBL/GenBank/DDBJ whole genome shotgun (WGS) entry which is preliminary data.</text>
</comment>
<keyword evidence="6" id="KW-0418">Kinase</keyword>
<dbReference type="PROSITE" id="PS00433">
    <property type="entry name" value="PHOSPHOFRUCTOKINASE"/>
    <property type="match status" value="1"/>
</dbReference>
<evidence type="ECO:0000256" key="5">
    <source>
        <dbReference type="ARBA" id="ARBA00022723"/>
    </source>
</evidence>
<dbReference type="Proteomes" id="UP000643810">
    <property type="component" value="Unassembled WGS sequence"/>
</dbReference>
<evidence type="ECO:0000256" key="9">
    <source>
        <dbReference type="ARBA" id="ARBA00038478"/>
    </source>
</evidence>
<comment type="pathway">
    <text evidence="2">Carbohydrate degradation; glycolysis; D-glyceraldehyde 3-phosphate and glycerone phosphate from D-glucose: step 3/4.</text>
</comment>
<evidence type="ECO:0000256" key="7">
    <source>
        <dbReference type="ARBA" id="ARBA00022842"/>
    </source>
</evidence>
<dbReference type="PANTHER" id="PTHR13697">
    <property type="entry name" value="PHOSPHOFRUCTOKINASE"/>
    <property type="match status" value="1"/>
</dbReference>
<dbReference type="InterPro" id="IPR015912">
    <property type="entry name" value="Phosphofructokinase_CS"/>
</dbReference>
<comment type="similarity">
    <text evidence="9">Belongs to the phosphofructokinase type A (PFKA) family.</text>
</comment>
<evidence type="ECO:0000259" key="10">
    <source>
        <dbReference type="Pfam" id="PF00365"/>
    </source>
</evidence>
<dbReference type="PANTHER" id="PTHR13697:SF52">
    <property type="entry name" value="ATP-DEPENDENT 6-PHOSPHOFRUCTOKINASE 3"/>
    <property type="match status" value="1"/>
</dbReference>